<dbReference type="InterPro" id="IPR037066">
    <property type="entry name" value="Plug_dom_sf"/>
</dbReference>
<evidence type="ECO:0000256" key="8">
    <source>
        <dbReference type="PROSITE-ProRule" id="PRU01360"/>
    </source>
</evidence>
<dbReference type="Gene3D" id="2.170.130.10">
    <property type="entry name" value="TonB-dependent receptor, plug domain"/>
    <property type="match status" value="1"/>
</dbReference>
<evidence type="ECO:0000256" key="6">
    <source>
        <dbReference type="ARBA" id="ARBA00023136"/>
    </source>
</evidence>
<keyword evidence="10" id="KW-0732">Signal</keyword>
<dbReference type="Pfam" id="PF07715">
    <property type="entry name" value="Plug"/>
    <property type="match status" value="1"/>
</dbReference>
<dbReference type="InterPro" id="IPR039426">
    <property type="entry name" value="TonB-dep_rcpt-like"/>
</dbReference>
<evidence type="ECO:0000256" key="7">
    <source>
        <dbReference type="ARBA" id="ARBA00023237"/>
    </source>
</evidence>
<reference evidence="13 14" key="1">
    <citation type="submission" date="2017-01" db="EMBL/GenBank/DDBJ databases">
        <authorList>
            <person name="Varghese N."/>
            <person name="Submissions S."/>
        </authorList>
    </citation>
    <scope>NUCLEOTIDE SEQUENCE [LARGE SCALE GENOMIC DNA]</scope>
    <source>
        <strain evidence="13 14">DSM 2061</strain>
    </source>
</reference>
<keyword evidence="14" id="KW-1185">Reference proteome</keyword>
<dbReference type="InterPro" id="IPR012910">
    <property type="entry name" value="Plug_dom"/>
</dbReference>
<dbReference type="Gene3D" id="2.40.170.20">
    <property type="entry name" value="TonB-dependent receptor, beta-barrel domain"/>
    <property type="match status" value="1"/>
</dbReference>
<evidence type="ECO:0000256" key="4">
    <source>
        <dbReference type="ARBA" id="ARBA00022692"/>
    </source>
</evidence>
<dbReference type="NCBIfam" id="TIGR04057">
    <property type="entry name" value="SusC_RagA_signa"/>
    <property type="match status" value="1"/>
</dbReference>
<dbReference type="EMBL" id="FTOB01000011">
    <property type="protein sequence ID" value="SIT11383.1"/>
    <property type="molecule type" value="Genomic_DNA"/>
</dbReference>
<feature type="domain" description="TonB-dependent receptor-like beta-barrel" evidence="11">
    <location>
        <begin position="457"/>
        <end position="799"/>
    </location>
</feature>
<feature type="signal peptide" evidence="10">
    <location>
        <begin position="1"/>
        <end position="27"/>
    </location>
</feature>
<evidence type="ECO:0000259" key="12">
    <source>
        <dbReference type="Pfam" id="PF07715"/>
    </source>
</evidence>
<dbReference type="InterPro" id="IPR036942">
    <property type="entry name" value="Beta-barrel_TonB_sf"/>
</dbReference>
<evidence type="ECO:0000256" key="1">
    <source>
        <dbReference type="ARBA" id="ARBA00004571"/>
    </source>
</evidence>
<dbReference type="RefSeq" id="WP_076457067.1">
    <property type="nucleotide sequence ID" value="NZ_FTOB01000011.1"/>
</dbReference>
<dbReference type="SUPFAM" id="SSF56935">
    <property type="entry name" value="Porins"/>
    <property type="match status" value="1"/>
</dbReference>
<dbReference type="Gene3D" id="2.60.40.1120">
    <property type="entry name" value="Carboxypeptidase-like, regulatory domain"/>
    <property type="match status" value="1"/>
</dbReference>
<keyword evidence="7 8" id="KW-0998">Cell outer membrane</keyword>
<evidence type="ECO:0000256" key="3">
    <source>
        <dbReference type="ARBA" id="ARBA00022452"/>
    </source>
</evidence>
<dbReference type="InterPro" id="IPR008969">
    <property type="entry name" value="CarboxyPept-like_regulatory"/>
</dbReference>
<dbReference type="Proteomes" id="UP000185728">
    <property type="component" value="Unassembled WGS sequence"/>
</dbReference>
<name>A0ABY1L1K3_9FLAO</name>
<comment type="subcellular location">
    <subcellularLocation>
        <location evidence="1 8">Cell outer membrane</location>
        <topology evidence="1 8">Multi-pass membrane protein</topology>
    </subcellularLocation>
</comment>
<dbReference type="PROSITE" id="PS52016">
    <property type="entry name" value="TONB_DEPENDENT_REC_3"/>
    <property type="match status" value="1"/>
</dbReference>
<evidence type="ECO:0000256" key="10">
    <source>
        <dbReference type="SAM" id="SignalP"/>
    </source>
</evidence>
<dbReference type="InterPro" id="IPR023997">
    <property type="entry name" value="TonB-dep_OMP_SusC/RagA_CS"/>
</dbReference>
<dbReference type="InterPro" id="IPR000531">
    <property type="entry name" value="Beta-barrel_TonB"/>
</dbReference>
<feature type="domain" description="TonB-dependent receptor plug" evidence="12">
    <location>
        <begin position="126"/>
        <end position="253"/>
    </location>
</feature>
<evidence type="ECO:0000256" key="2">
    <source>
        <dbReference type="ARBA" id="ARBA00022448"/>
    </source>
</evidence>
<gene>
    <name evidence="13" type="ORF">SAMN05421766_1112</name>
</gene>
<sequence>MKNKQNKKQLLLALIFCQLIFAQYIFAQDQTSGKIEVTGVVTDEFDMPMPYVNVYVKNTRSGTLTDFDGNYSIQVTPGQILVFSYVGYSNLEQTISENTELSVSLVPDTSELSEVVVTALGIKKEKKAIGYAVDAISADEINSTGEPNVLLNLSAKAPGVQVSGSANGVDGSPRVLIRGVTSLSSDNQPLYVLDGLPLLSNRSLSESLFTSSSGQSDLGNPLSDINPNDIENISILKGASATALYGARGANGVIMITTKKGKSGQKGWGVNLSTSTTFQSALILPEPQLNYGQGNNGEFSYVDGNGAGTNESDTRLWGPRYNGQPISQWDPETGGAIVKPWLPYGSKNLDNFFETGHTYQQNISLTHVTETSNARLSLGHQDIKGITPNTGLERITGSFNSTFRLGEKLSLNFVATGSTMDSDNRTSYGFGNGGMWQALFIPTNIDIRDLRDYKDEFGNKKSFYQNGPNPYWDLYENVNPVTRTRFSFNVGLDYALTDWMSLQANVFQDTNTTEYERIVAKHLYNTGSYQEGLDLNKEINADVRLNINQDIYKDLNVNFMMGAANRNEKTNSKFASTDGGLLVSGVYNLGNSAKPATVNNRKTEKEVSSVFSSVEFNFKDYWYATFTGRNDWSSTLPKDNWSFFYPSASTSFIFTDALNIKSKLLTYGKLRGSWAKVGNDTQPYALDRFITRSSTAFNGQPVAGIDNVIPATTLVPEESTSFEVGGELYLFDSKVKLDVAYYKNESSNQLIQVENAWERGARFAFINAGTITNKGFEVKLDVTPLETKNFRWDINMNWSRNRGTVSGFPEDLVDFKHIAAWFGPEIRATNGEPYGHIVGFEYFRDTQDALANVPNMADDFNNFGYTAEDNIYGTGQILTKDGFPMHNQWRGTRDLGVSAPLDWTAGISNSFRYKDFSLNFLFDLRYGGKIISTTYQYMSLNGLNPESAGNNINGVAVRESTENGGGFIFEGIDVETGQPNTTAISTQDLYANFNYPTSALMRDATNIKLKELSIGYRLDRKVTKKLGLSDVNISLVGRNLWLIKNNLDGIDTETANMGSLNNGSGFETGSLPNTKSFGMNFSVSF</sequence>
<keyword evidence="3 8" id="KW-1134">Transmembrane beta strand</keyword>
<keyword evidence="5 9" id="KW-0798">TonB box</keyword>
<comment type="caution">
    <text evidence="13">The sequence shown here is derived from an EMBL/GenBank/DDBJ whole genome shotgun (WGS) entry which is preliminary data.</text>
</comment>
<evidence type="ECO:0000259" key="11">
    <source>
        <dbReference type="Pfam" id="PF00593"/>
    </source>
</evidence>
<organism evidence="13 14">
    <name type="scientific">Zobellia uliginosa</name>
    <dbReference type="NCBI Taxonomy" id="143224"/>
    <lineage>
        <taxon>Bacteria</taxon>
        <taxon>Pseudomonadati</taxon>
        <taxon>Bacteroidota</taxon>
        <taxon>Flavobacteriia</taxon>
        <taxon>Flavobacteriales</taxon>
        <taxon>Flavobacteriaceae</taxon>
        <taxon>Zobellia</taxon>
    </lineage>
</organism>
<proteinExistence type="inferred from homology"/>
<evidence type="ECO:0000256" key="5">
    <source>
        <dbReference type="ARBA" id="ARBA00023077"/>
    </source>
</evidence>
<dbReference type="InterPro" id="IPR023996">
    <property type="entry name" value="TonB-dep_OMP_SusC/RagA"/>
</dbReference>
<accession>A0ABY1L1K3</accession>
<dbReference type="Pfam" id="PF00593">
    <property type="entry name" value="TonB_dep_Rec_b-barrel"/>
    <property type="match status" value="1"/>
</dbReference>
<keyword evidence="6 8" id="KW-0472">Membrane</keyword>
<evidence type="ECO:0000256" key="9">
    <source>
        <dbReference type="RuleBase" id="RU003357"/>
    </source>
</evidence>
<dbReference type="NCBIfam" id="TIGR04056">
    <property type="entry name" value="OMP_RagA_SusC"/>
    <property type="match status" value="1"/>
</dbReference>
<dbReference type="Pfam" id="PF13715">
    <property type="entry name" value="CarbopepD_reg_2"/>
    <property type="match status" value="1"/>
</dbReference>
<keyword evidence="4 8" id="KW-0812">Transmembrane</keyword>
<dbReference type="SUPFAM" id="SSF49464">
    <property type="entry name" value="Carboxypeptidase regulatory domain-like"/>
    <property type="match status" value="1"/>
</dbReference>
<evidence type="ECO:0000313" key="14">
    <source>
        <dbReference type="Proteomes" id="UP000185728"/>
    </source>
</evidence>
<protein>
    <submittedName>
        <fullName evidence="13">TonB-linked outer membrane protein, SusC/RagA family</fullName>
    </submittedName>
</protein>
<comment type="similarity">
    <text evidence="8 9">Belongs to the TonB-dependent receptor family.</text>
</comment>
<evidence type="ECO:0000313" key="13">
    <source>
        <dbReference type="EMBL" id="SIT11383.1"/>
    </source>
</evidence>
<keyword evidence="2 8" id="KW-0813">Transport</keyword>
<feature type="chain" id="PRO_5046052906" evidence="10">
    <location>
        <begin position="28"/>
        <end position="1085"/>
    </location>
</feature>